<reference evidence="1 2" key="1">
    <citation type="submission" date="2020-08" db="EMBL/GenBank/DDBJ databases">
        <title>Genomic Encyclopedia of Type Strains, Phase IV (KMG-IV): sequencing the most valuable type-strain genomes for metagenomic binning, comparative biology and taxonomic classification.</title>
        <authorList>
            <person name="Goeker M."/>
        </authorList>
    </citation>
    <scope>NUCLEOTIDE SEQUENCE [LARGE SCALE GENOMIC DNA]</scope>
    <source>
        <strain evidence="1 2">DSM 26944</strain>
    </source>
</reference>
<sequence>MIPDHARANFQTLLSAAESGDLALMECTDAATGEPRHVICAVGRDGEDYMFTPFGHLAEGDPFGAYRPSKTAPS</sequence>
<gene>
    <name evidence="1" type="ORF">FHS76_000891</name>
</gene>
<dbReference type="EMBL" id="JACIJG010000003">
    <property type="protein sequence ID" value="MBB5701042.1"/>
    <property type="molecule type" value="Genomic_DNA"/>
</dbReference>
<organism evidence="1 2">
    <name type="scientific">Brucella daejeonensis</name>
    <dbReference type="NCBI Taxonomy" id="659015"/>
    <lineage>
        <taxon>Bacteria</taxon>
        <taxon>Pseudomonadati</taxon>
        <taxon>Pseudomonadota</taxon>
        <taxon>Alphaproteobacteria</taxon>
        <taxon>Hyphomicrobiales</taxon>
        <taxon>Brucellaceae</taxon>
        <taxon>Brucella/Ochrobactrum group</taxon>
        <taxon>Brucella</taxon>
    </lineage>
</organism>
<dbReference type="AlphaFoldDB" id="A0A7W9AUX1"/>
<accession>A0A7W9AUX1</accession>
<comment type="caution">
    <text evidence="1">The sequence shown here is derived from an EMBL/GenBank/DDBJ whole genome shotgun (WGS) entry which is preliminary data.</text>
</comment>
<protein>
    <submittedName>
        <fullName evidence="1">Uncharacterized protein</fullName>
    </submittedName>
</protein>
<dbReference type="RefSeq" id="WP_183648619.1">
    <property type="nucleotide sequence ID" value="NZ_JACIJG010000003.1"/>
</dbReference>
<proteinExistence type="predicted"/>
<dbReference type="InterPro" id="IPR046120">
    <property type="entry name" value="DUF6117"/>
</dbReference>
<dbReference type="Proteomes" id="UP000555546">
    <property type="component" value="Unassembled WGS sequence"/>
</dbReference>
<dbReference type="Pfam" id="PF19612">
    <property type="entry name" value="DUF6117"/>
    <property type="match status" value="1"/>
</dbReference>
<evidence type="ECO:0000313" key="2">
    <source>
        <dbReference type="Proteomes" id="UP000555546"/>
    </source>
</evidence>
<keyword evidence="2" id="KW-1185">Reference proteome</keyword>
<evidence type="ECO:0000313" key="1">
    <source>
        <dbReference type="EMBL" id="MBB5701042.1"/>
    </source>
</evidence>
<name>A0A7W9AUX1_9HYPH</name>